<gene>
    <name evidence="2" type="ORF">H4R20_004249</name>
</gene>
<accession>A0A9W8HUU9</accession>
<keyword evidence="3" id="KW-1185">Reference proteome</keyword>
<feature type="non-terminal residue" evidence="2">
    <location>
        <position position="393"/>
    </location>
</feature>
<feature type="region of interest" description="Disordered" evidence="1">
    <location>
        <begin position="356"/>
        <end position="393"/>
    </location>
</feature>
<feature type="compositionally biased region" description="Basic and acidic residues" evidence="1">
    <location>
        <begin position="161"/>
        <end position="171"/>
    </location>
</feature>
<dbReference type="Proteomes" id="UP001140094">
    <property type="component" value="Unassembled WGS sequence"/>
</dbReference>
<feature type="compositionally biased region" description="Polar residues" evidence="1">
    <location>
        <begin position="373"/>
        <end position="383"/>
    </location>
</feature>
<dbReference type="AlphaFoldDB" id="A0A9W8HUU9"/>
<dbReference type="OrthoDB" id="76453at2759"/>
<reference evidence="2" key="1">
    <citation type="submission" date="2022-07" db="EMBL/GenBank/DDBJ databases">
        <title>Phylogenomic reconstructions and comparative analyses of Kickxellomycotina fungi.</title>
        <authorList>
            <person name="Reynolds N.K."/>
            <person name="Stajich J.E."/>
            <person name="Barry K."/>
            <person name="Grigoriev I.V."/>
            <person name="Crous P."/>
            <person name="Smith M.E."/>
        </authorList>
    </citation>
    <scope>NUCLEOTIDE SEQUENCE</scope>
    <source>
        <strain evidence="2">NRRL 1565</strain>
    </source>
</reference>
<protein>
    <submittedName>
        <fullName evidence="2">Uncharacterized protein</fullName>
    </submittedName>
</protein>
<dbReference type="EMBL" id="JANBUO010001084">
    <property type="protein sequence ID" value="KAJ2799927.1"/>
    <property type="molecule type" value="Genomic_DNA"/>
</dbReference>
<comment type="caution">
    <text evidence="2">The sequence shown here is derived from an EMBL/GenBank/DDBJ whole genome shotgun (WGS) entry which is preliminary data.</text>
</comment>
<evidence type="ECO:0000256" key="1">
    <source>
        <dbReference type="SAM" id="MobiDB-lite"/>
    </source>
</evidence>
<evidence type="ECO:0000313" key="2">
    <source>
        <dbReference type="EMBL" id="KAJ2799927.1"/>
    </source>
</evidence>
<feature type="compositionally biased region" description="Polar residues" evidence="1">
    <location>
        <begin position="139"/>
        <end position="160"/>
    </location>
</feature>
<proteinExistence type="predicted"/>
<feature type="region of interest" description="Disordered" evidence="1">
    <location>
        <begin position="138"/>
        <end position="255"/>
    </location>
</feature>
<organism evidence="2 3">
    <name type="scientific">Coemansia guatemalensis</name>
    <dbReference type="NCBI Taxonomy" id="2761395"/>
    <lineage>
        <taxon>Eukaryota</taxon>
        <taxon>Fungi</taxon>
        <taxon>Fungi incertae sedis</taxon>
        <taxon>Zoopagomycota</taxon>
        <taxon>Kickxellomycotina</taxon>
        <taxon>Kickxellomycetes</taxon>
        <taxon>Kickxellales</taxon>
        <taxon>Kickxellaceae</taxon>
        <taxon>Coemansia</taxon>
    </lineage>
</organism>
<sequence length="393" mass="42747">MEQEDRRDFGLEQTFDEQVSGQVTEELSGFGTELGGTDNTEILRVDTMSDIGGVVSQTEAGMDFSTNVDAPMEGVRKQQQQQQQNYPYQHNRTRAGQMQAPVGGGVEDISMSRLAESYWKPQRNSSFNEFTHDDLRSMEFSTHSAEDNGQQPADTATGRYTRSDEGRRDIDDVAFSHSGQAPSHHGRLGSFHSDSIFRDTSQRALDGSWGQGSAGSMVHAQGRRPESYHDGPSYSSSRAQERLPTFSSPRVSGAAATGDRFARLAARYFRPQSAAEPTEDTGVTARSAYGSEAGESSDRMSDMLPAMPDTPDIHTAFTSDQMSVMSPSPSPPAAGMPGTAGRSIVERTQTALQMRLGGAQTDAYEARRPAMATRTQSQPTMDSTDGGEITRRP</sequence>
<evidence type="ECO:0000313" key="3">
    <source>
        <dbReference type="Proteomes" id="UP001140094"/>
    </source>
</evidence>
<feature type="region of interest" description="Disordered" evidence="1">
    <location>
        <begin position="271"/>
        <end position="340"/>
    </location>
</feature>
<name>A0A9W8HUU9_9FUNG</name>